<accession>A0A067P7T2</accession>
<feature type="compositionally biased region" description="Basic and acidic residues" evidence="1">
    <location>
        <begin position="875"/>
        <end position="892"/>
    </location>
</feature>
<feature type="compositionally biased region" description="Polar residues" evidence="1">
    <location>
        <begin position="325"/>
        <end position="343"/>
    </location>
</feature>
<feature type="compositionally biased region" description="Basic and acidic residues" evidence="1">
    <location>
        <begin position="762"/>
        <end position="774"/>
    </location>
</feature>
<feature type="compositionally biased region" description="Gly residues" evidence="1">
    <location>
        <begin position="415"/>
        <end position="428"/>
    </location>
</feature>
<feature type="compositionally biased region" description="Gly residues" evidence="1">
    <location>
        <begin position="545"/>
        <end position="558"/>
    </location>
</feature>
<feature type="compositionally biased region" description="Polar residues" evidence="1">
    <location>
        <begin position="74"/>
        <end position="96"/>
    </location>
</feature>
<feature type="compositionally biased region" description="Polar residues" evidence="1">
    <location>
        <begin position="41"/>
        <end position="51"/>
    </location>
</feature>
<organism evidence="2 3">
    <name type="scientific">Jaapia argillacea MUCL 33604</name>
    <dbReference type="NCBI Taxonomy" id="933084"/>
    <lineage>
        <taxon>Eukaryota</taxon>
        <taxon>Fungi</taxon>
        <taxon>Dikarya</taxon>
        <taxon>Basidiomycota</taxon>
        <taxon>Agaricomycotina</taxon>
        <taxon>Agaricomycetes</taxon>
        <taxon>Agaricomycetidae</taxon>
        <taxon>Jaapiales</taxon>
        <taxon>Jaapiaceae</taxon>
        <taxon>Jaapia</taxon>
    </lineage>
</organism>
<feature type="compositionally biased region" description="Basic and acidic residues" evidence="1">
    <location>
        <begin position="641"/>
        <end position="668"/>
    </location>
</feature>
<protein>
    <submittedName>
        <fullName evidence="2">Uncharacterized protein</fullName>
    </submittedName>
</protein>
<feature type="region of interest" description="Disordered" evidence="1">
    <location>
        <begin position="744"/>
        <end position="892"/>
    </location>
</feature>
<feature type="region of interest" description="Disordered" evidence="1">
    <location>
        <begin position="382"/>
        <end position="712"/>
    </location>
</feature>
<evidence type="ECO:0000256" key="1">
    <source>
        <dbReference type="SAM" id="MobiDB-lite"/>
    </source>
</evidence>
<gene>
    <name evidence="2" type="ORF">JAAARDRAFT_548721</name>
</gene>
<sequence>MTDTAPTLSTKLVKPGTPPHEWAAETTSALSNPTPLPPPASQHTNDAPFTHSSSAAYPAAQGAGAQGSHPNKGAFQSASSVEPGHNTQGFFTNPVSSDPAAPAPETPGLEFPGSFPRSSNAEVIGQPGELKGMTKEAGNQAHGFVDSARGYLPSEDQLREVGESMKGYLPASVASYLPGSSHPHPPTNSNTSDTSTLTPHKATASENDTVHTRSLPSTETSGTTPADKSGGAGALPGMVGEEDVVKRGVNEESYPPGRVGGEGAVDVAKDYLPSKDTVQQTAQSTKETAASYVPSQETVQSYVPSQETAASYIPSAETAKGYVPSQETAQSYVPSKETAQSYVPSKETTKGYLPTGEGIAGAVKSVGESAKGYLPASVGGYLGGSSSQVQASSSDVPHSKSLPSQETEGAREGEQVGGVGALPGGVGEEGLVKKNEDVAGQGKWHERSEPGKGDEAVLVGAAGLAGVGGFEGEQKAKAEMTRHRSDPSSRPVGKASRPSEPALSRDAGDGVGLKSRPEDMVDRAKDEGGRAGREGGFGVREAGYANGGEKGVNGGSAKGLGEKGLGEKGAKGLGERGGGHESGYAGAGSTGAGAVGGAGIAERDYKEHKEHSGEHKEHSKEHKERLADAKDAAKGGVGVGAEEKEARGGRKEHEAEKKSEGRSDERPIPSESGWVCSTDSEPHKTPSTIHPLPSHPIQKQRSPDQPSVKFSPRVHALGGKGAVIGRVGAGAGVGGSARVVGVGVGPDEWGTGDDLEVVDGTGGEHDLTGEEKRLRQGGRVGIDEKKPSTTTSSEGSKEGGYHPAALHPMPEGFDPSKQGQGKEEKGLGEGERAGEKDREAERTRSADSGGETQKHKPKFMDKIKGETKMLFGKMSGKEGKVEEGRRMVSGDQ</sequence>
<feature type="compositionally biased region" description="Low complexity" evidence="1">
    <location>
        <begin position="385"/>
        <end position="394"/>
    </location>
</feature>
<feature type="compositionally biased region" description="Polar residues" evidence="1">
    <location>
        <begin position="1"/>
        <end position="10"/>
    </location>
</feature>
<proteinExistence type="predicted"/>
<feature type="compositionally biased region" description="Basic and acidic residues" evidence="1">
    <location>
        <begin position="560"/>
        <end position="579"/>
    </location>
</feature>
<feature type="region of interest" description="Disordered" evidence="1">
    <location>
        <begin position="1"/>
        <end position="264"/>
    </location>
</feature>
<keyword evidence="3" id="KW-1185">Reference proteome</keyword>
<dbReference type="AlphaFoldDB" id="A0A067P7T2"/>
<feature type="compositionally biased region" description="Basic and acidic residues" evidence="1">
    <location>
        <begin position="515"/>
        <end position="533"/>
    </location>
</feature>
<feature type="compositionally biased region" description="Basic and acidic residues" evidence="1">
    <location>
        <begin position="430"/>
        <end position="455"/>
    </location>
</feature>
<dbReference type="Proteomes" id="UP000027265">
    <property type="component" value="Unassembled WGS sequence"/>
</dbReference>
<dbReference type="EMBL" id="KL197755">
    <property type="protein sequence ID" value="KDQ50839.1"/>
    <property type="molecule type" value="Genomic_DNA"/>
</dbReference>
<dbReference type="InParanoid" id="A0A067P7T2"/>
<reference evidence="3" key="1">
    <citation type="journal article" date="2014" name="Proc. Natl. Acad. Sci. U.S.A.">
        <title>Extensive sampling of basidiomycete genomes demonstrates inadequacy of the white-rot/brown-rot paradigm for wood decay fungi.</title>
        <authorList>
            <person name="Riley R."/>
            <person name="Salamov A.A."/>
            <person name="Brown D.W."/>
            <person name="Nagy L.G."/>
            <person name="Floudas D."/>
            <person name="Held B.W."/>
            <person name="Levasseur A."/>
            <person name="Lombard V."/>
            <person name="Morin E."/>
            <person name="Otillar R."/>
            <person name="Lindquist E.A."/>
            <person name="Sun H."/>
            <person name="LaButti K.M."/>
            <person name="Schmutz J."/>
            <person name="Jabbour D."/>
            <person name="Luo H."/>
            <person name="Baker S.E."/>
            <person name="Pisabarro A.G."/>
            <person name="Walton J.D."/>
            <person name="Blanchette R.A."/>
            <person name="Henrissat B."/>
            <person name="Martin F."/>
            <person name="Cullen D."/>
            <person name="Hibbett D.S."/>
            <person name="Grigoriev I.V."/>
        </authorList>
    </citation>
    <scope>NUCLEOTIDE SEQUENCE [LARGE SCALE GENOMIC DNA]</scope>
    <source>
        <strain evidence="3">MUCL 33604</strain>
    </source>
</reference>
<evidence type="ECO:0000313" key="2">
    <source>
        <dbReference type="EMBL" id="KDQ50839.1"/>
    </source>
</evidence>
<feature type="compositionally biased region" description="Basic and acidic residues" evidence="1">
    <location>
        <begin position="472"/>
        <end position="487"/>
    </location>
</feature>
<feature type="compositionally biased region" description="Basic and acidic residues" evidence="1">
    <location>
        <begin position="601"/>
        <end position="633"/>
    </location>
</feature>
<feature type="compositionally biased region" description="Low complexity" evidence="1">
    <location>
        <begin position="52"/>
        <end position="68"/>
    </location>
</feature>
<feature type="compositionally biased region" description="Polar residues" evidence="1">
    <location>
        <begin position="204"/>
        <end position="226"/>
    </location>
</feature>
<feature type="compositionally biased region" description="Low complexity" evidence="1">
    <location>
        <begin position="187"/>
        <end position="199"/>
    </location>
</feature>
<feature type="compositionally biased region" description="Basic and acidic residues" evidence="1">
    <location>
        <begin position="820"/>
        <end position="845"/>
    </location>
</feature>
<feature type="compositionally biased region" description="Basic and acidic residues" evidence="1">
    <location>
        <begin position="852"/>
        <end position="867"/>
    </location>
</feature>
<evidence type="ECO:0000313" key="3">
    <source>
        <dbReference type="Proteomes" id="UP000027265"/>
    </source>
</evidence>
<dbReference type="HOGENOM" id="CLU_323910_0_0_1"/>
<feature type="region of interest" description="Disordered" evidence="1">
    <location>
        <begin position="318"/>
        <end position="355"/>
    </location>
</feature>
<name>A0A067P7T2_9AGAM</name>
<dbReference type="OrthoDB" id="3268823at2759"/>
<feature type="compositionally biased region" description="Gly residues" evidence="1">
    <location>
        <begin position="585"/>
        <end position="599"/>
    </location>
</feature>